<evidence type="ECO:0000256" key="3">
    <source>
        <dbReference type="ARBA" id="ARBA00004613"/>
    </source>
</evidence>
<dbReference type="EMBL" id="MNPL01027089">
    <property type="protein sequence ID" value="OQR67860.1"/>
    <property type="molecule type" value="Genomic_DNA"/>
</dbReference>
<sequence>MRSCSFQLSALVILVASAVVVWHPQVITSRLNLGSRVFYDNPTAWRADAEVLLGADTLAEVQRDKGITSCRLTVINVEPGTICSAMAEIDRKGRVCARKEPDRELIRATFPTLKEISKREMLLLIDACGQVEEVIRDDSASGWSYSPRNLVLYPGTLWCGVGDRAANYSELGTSRETDRCCRNHDFCPVKIYAGERKFGIELGFLQVSSPGSMVDLVDQRRMEREKNTLLVGRMNVLVKDVCTSRLVARSWMSWSSGGKPYTALHGLGPTVV</sequence>
<evidence type="ECO:0000313" key="13">
    <source>
        <dbReference type="EMBL" id="OQR67860.1"/>
    </source>
</evidence>
<comment type="caution">
    <text evidence="13">The sequence shown here is derived from an EMBL/GenBank/DDBJ whole genome shotgun (WGS) entry which is preliminary data.</text>
</comment>
<keyword evidence="8" id="KW-0442">Lipid degradation</keyword>
<dbReference type="Pfam" id="PF05826">
    <property type="entry name" value="Phospholip_A2_2"/>
    <property type="match status" value="1"/>
</dbReference>
<feature type="signal peptide" evidence="11">
    <location>
        <begin position="1"/>
        <end position="18"/>
    </location>
</feature>
<reference evidence="13 14" key="1">
    <citation type="journal article" date="2017" name="Gigascience">
        <title>Draft genome of the honey bee ectoparasitic mite, Tropilaelaps mercedesae, is shaped by the parasitic life history.</title>
        <authorList>
            <person name="Dong X."/>
            <person name="Armstrong S.D."/>
            <person name="Xia D."/>
            <person name="Makepeace B.L."/>
            <person name="Darby A.C."/>
            <person name="Kadowaki T."/>
        </authorList>
    </citation>
    <scope>NUCLEOTIDE SEQUENCE [LARGE SCALE GENOMIC DNA]</scope>
    <source>
        <strain evidence="13">Wuxi-XJTLU</strain>
    </source>
</reference>
<feature type="chain" id="PRO_5012054214" description="Phospholipase A2-like central domain-containing protein" evidence="11">
    <location>
        <begin position="19"/>
        <end position="272"/>
    </location>
</feature>
<dbReference type="InterPro" id="IPR033113">
    <property type="entry name" value="PLA2_histidine"/>
</dbReference>
<organism evidence="13 14">
    <name type="scientific">Tropilaelaps mercedesae</name>
    <dbReference type="NCBI Taxonomy" id="418985"/>
    <lineage>
        <taxon>Eukaryota</taxon>
        <taxon>Metazoa</taxon>
        <taxon>Ecdysozoa</taxon>
        <taxon>Arthropoda</taxon>
        <taxon>Chelicerata</taxon>
        <taxon>Arachnida</taxon>
        <taxon>Acari</taxon>
        <taxon>Parasitiformes</taxon>
        <taxon>Mesostigmata</taxon>
        <taxon>Gamasina</taxon>
        <taxon>Dermanyssoidea</taxon>
        <taxon>Laelapidae</taxon>
        <taxon>Tropilaelaps</taxon>
    </lineage>
</organism>
<evidence type="ECO:0000313" key="14">
    <source>
        <dbReference type="Proteomes" id="UP000192247"/>
    </source>
</evidence>
<protein>
    <recommendedName>
        <fullName evidence="12">Phospholipase A2-like central domain-containing protein</fullName>
    </recommendedName>
</protein>
<keyword evidence="6" id="KW-0378">Hydrolase</keyword>
<evidence type="ECO:0000259" key="12">
    <source>
        <dbReference type="Pfam" id="PF05826"/>
    </source>
</evidence>
<dbReference type="Gene3D" id="1.20.90.10">
    <property type="entry name" value="Phospholipase A2 domain"/>
    <property type="match status" value="1"/>
</dbReference>
<dbReference type="PROSITE" id="PS00118">
    <property type="entry name" value="PA2_HIS"/>
    <property type="match status" value="1"/>
</dbReference>
<dbReference type="SUPFAM" id="SSF48619">
    <property type="entry name" value="Phospholipase A2, PLA2"/>
    <property type="match status" value="1"/>
</dbReference>
<dbReference type="OrthoDB" id="10059604at2759"/>
<comment type="similarity">
    <text evidence="4">Belongs to the phospholipase A2 family. Group III subfamily.</text>
</comment>
<evidence type="ECO:0000256" key="7">
    <source>
        <dbReference type="ARBA" id="ARBA00022837"/>
    </source>
</evidence>
<comment type="catalytic activity">
    <reaction evidence="1">
        <text>a 1,2-diacyl-sn-glycero-3-phosphocholine + H2O = a 1-acyl-sn-glycero-3-phosphocholine + a fatty acid + H(+)</text>
        <dbReference type="Rhea" id="RHEA:15801"/>
        <dbReference type="ChEBI" id="CHEBI:15377"/>
        <dbReference type="ChEBI" id="CHEBI:15378"/>
        <dbReference type="ChEBI" id="CHEBI:28868"/>
        <dbReference type="ChEBI" id="CHEBI:57643"/>
        <dbReference type="ChEBI" id="CHEBI:58168"/>
        <dbReference type="EC" id="3.1.1.4"/>
    </reaction>
</comment>
<evidence type="ECO:0000256" key="1">
    <source>
        <dbReference type="ARBA" id="ARBA00001604"/>
    </source>
</evidence>
<keyword evidence="11" id="KW-0732">Signal</keyword>
<evidence type="ECO:0000256" key="2">
    <source>
        <dbReference type="ARBA" id="ARBA00001913"/>
    </source>
</evidence>
<feature type="domain" description="Phospholipase A2-like central" evidence="12">
    <location>
        <begin position="153"/>
        <end position="200"/>
    </location>
</feature>
<dbReference type="Proteomes" id="UP000192247">
    <property type="component" value="Unassembled WGS sequence"/>
</dbReference>
<dbReference type="InterPro" id="IPR036444">
    <property type="entry name" value="PLipase_A2_dom_sf"/>
</dbReference>
<keyword evidence="14" id="KW-1185">Reference proteome</keyword>
<evidence type="ECO:0000256" key="4">
    <source>
        <dbReference type="ARBA" id="ARBA00009659"/>
    </source>
</evidence>
<keyword evidence="10" id="KW-0865">Zymogen</keyword>
<comment type="subcellular location">
    <subcellularLocation>
        <location evidence="3">Secreted</location>
    </subcellularLocation>
</comment>
<name>A0A1V9X2K4_9ACAR</name>
<proteinExistence type="inferred from homology"/>
<comment type="cofactor">
    <cofactor evidence="2">
        <name>Ca(2+)</name>
        <dbReference type="ChEBI" id="CHEBI:29108"/>
    </cofactor>
</comment>
<keyword evidence="9" id="KW-0443">Lipid metabolism</keyword>
<evidence type="ECO:0000256" key="6">
    <source>
        <dbReference type="ARBA" id="ARBA00022801"/>
    </source>
</evidence>
<dbReference type="GO" id="GO:0050482">
    <property type="term" value="P:arachidonate secretion"/>
    <property type="evidence" value="ECO:0007669"/>
    <property type="project" value="InterPro"/>
</dbReference>
<dbReference type="GO" id="GO:0016042">
    <property type="term" value="P:lipid catabolic process"/>
    <property type="evidence" value="ECO:0007669"/>
    <property type="project" value="UniProtKB-KW"/>
</dbReference>
<evidence type="ECO:0000256" key="10">
    <source>
        <dbReference type="ARBA" id="ARBA00023145"/>
    </source>
</evidence>
<dbReference type="InterPro" id="IPR016090">
    <property type="entry name" value="PLA2-like_dom"/>
</dbReference>
<evidence type="ECO:0000256" key="11">
    <source>
        <dbReference type="SAM" id="SignalP"/>
    </source>
</evidence>
<dbReference type="GO" id="GO:0004623">
    <property type="term" value="F:phospholipase A2 activity"/>
    <property type="evidence" value="ECO:0007669"/>
    <property type="project" value="UniProtKB-EC"/>
</dbReference>
<evidence type="ECO:0000256" key="9">
    <source>
        <dbReference type="ARBA" id="ARBA00023098"/>
    </source>
</evidence>
<gene>
    <name evidence="13" type="ORF">BIW11_04681</name>
</gene>
<dbReference type="GO" id="GO:0006644">
    <property type="term" value="P:phospholipid metabolic process"/>
    <property type="evidence" value="ECO:0007669"/>
    <property type="project" value="InterPro"/>
</dbReference>
<accession>A0A1V9X2K4</accession>
<dbReference type="InParanoid" id="A0A1V9X2K4"/>
<dbReference type="GO" id="GO:0005576">
    <property type="term" value="C:extracellular region"/>
    <property type="evidence" value="ECO:0007669"/>
    <property type="project" value="UniProtKB-SubCell"/>
</dbReference>
<dbReference type="PANTHER" id="PTHR12253">
    <property type="entry name" value="RH14732P"/>
    <property type="match status" value="1"/>
</dbReference>
<evidence type="ECO:0000256" key="8">
    <source>
        <dbReference type="ARBA" id="ARBA00022963"/>
    </source>
</evidence>
<dbReference type="AlphaFoldDB" id="A0A1V9X2K4"/>
<evidence type="ECO:0000256" key="5">
    <source>
        <dbReference type="ARBA" id="ARBA00022525"/>
    </source>
</evidence>
<keyword evidence="7" id="KW-0106">Calcium</keyword>
<keyword evidence="5" id="KW-0964">Secreted</keyword>